<dbReference type="SMART" id="SM00054">
    <property type="entry name" value="EFh"/>
    <property type="match status" value="2"/>
</dbReference>
<feature type="domain" description="EF-hand" evidence="15">
    <location>
        <begin position="209"/>
        <end position="244"/>
    </location>
</feature>
<sequence>MLRRGASQLWRRLQISSSSRRYAGETGNAAQLQSSAAPILAAPSAACGGGSASSSGWQLALVALVGLTGTAASSSAEEAHLPPPPDQDKSFHLLSLDQRRRTFFKYEKRIREMSPPEKIFEYFASQRADKVFSMTAGDMLRSVVPVYPPEGSDVVRAGSLPGEPSPHVQPDEGSQEGANGSKFILKFDIDGDSKIGFDEFLLFSTLLSIPLDDLEVAFRLMDRDGSGKVDRKEFQQLLNSVHQRAGKPSVSMRKSVHTSDQDQYGLVSHFFGADGSKLLSLDTFRSFVTELRSELLRLEFEHYDWQGKGSIGGHDFACSVVSCARLKHVDQYLDKVQAMPANLSAIRISFSDFQEFRRMWSQLRLLSVALEFRRNTSGRIGREDFIWTVDHVMGIKLNPELVDLLFYLFSDDTGSLNIRYMYEVLNRHYTTGLNLEYQFSKPVAQKSILECVRECTAKS</sequence>
<dbReference type="InterPro" id="IPR018247">
    <property type="entry name" value="EF_Hand_1_Ca_BS"/>
</dbReference>
<evidence type="ECO:0000256" key="3">
    <source>
        <dbReference type="ARBA" id="ARBA00022448"/>
    </source>
</evidence>
<keyword evidence="4" id="KW-0109">Calcium transport</keyword>
<evidence type="ECO:0000256" key="14">
    <source>
        <dbReference type="SAM" id="MobiDB-lite"/>
    </source>
</evidence>
<dbReference type="GO" id="GO:0005758">
    <property type="term" value="C:mitochondrial intermembrane space"/>
    <property type="evidence" value="ECO:0007669"/>
    <property type="project" value="UniProtKB-SubCell"/>
</dbReference>
<comment type="similarity">
    <text evidence="13">Belongs to the MICU1 family. MICU1 subfamily.</text>
</comment>
<dbReference type="InterPro" id="IPR002048">
    <property type="entry name" value="EF_hand_dom"/>
</dbReference>
<evidence type="ECO:0000256" key="7">
    <source>
        <dbReference type="ARBA" id="ARBA00022792"/>
    </source>
</evidence>
<keyword evidence="17" id="KW-1185">Reference proteome</keyword>
<keyword evidence="10" id="KW-0406">Ion transport</keyword>
<evidence type="ECO:0000313" key="17">
    <source>
        <dbReference type="Proteomes" id="UP001055712"/>
    </source>
</evidence>
<proteinExistence type="inferred from homology"/>
<keyword evidence="6" id="KW-0677">Repeat</keyword>
<dbReference type="OrthoDB" id="186625at2759"/>
<dbReference type="SUPFAM" id="SSF47473">
    <property type="entry name" value="EF-hand"/>
    <property type="match status" value="2"/>
</dbReference>
<gene>
    <name evidence="16" type="ORF">D9Q98_007840</name>
</gene>
<dbReference type="Pfam" id="PF00036">
    <property type="entry name" value="EF-hand_1"/>
    <property type="match status" value="1"/>
</dbReference>
<evidence type="ECO:0000313" key="16">
    <source>
        <dbReference type="EMBL" id="KAI3425867.1"/>
    </source>
</evidence>
<reference evidence="16" key="2">
    <citation type="submission" date="2020-11" db="EMBL/GenBank/DDBJ databases">
        <authorList>
            <person name="Cecchin M."/>
            <person name="Marcolungo L."/>
            <person name="Rossato M."/>
            <person name="Girolomoni L."/>
            <person name="Cosentino E."/>
            <person name="Cuine S."/>
            <person name="Li-Beisson Y."/>
            <person name="Delledonne M."/>
            <person name="Ballottari M."/>
        </authorList>
    </citation>
    <scope>NUCLEOTIDE SEQUENCE</scope>
    <source>
        <strain evidence="16">211/11P</strain>
        <tissue evidence="16">Whole cell</tissue>
    </source>
</reference>
<keyword evidence="9" id="KW-0809">Transit peptide</keyword>
<keyword evidence="8" id="KW-0106">Calcium</keyword>
<keyword evidence="7" id="KW-0999">Mitochondrion inner membrane</keyword>
<dbReference type="GO" id="GO:1990246">
    <property type="term" value="C:uniplex complex"/>
    <property type="evidence" value="ECO:0007669"/>
    <property type="project" value="TreeGrafter"/>
</dbReference>
<evidence type="ECO:0000256" key="6">
    <source>
        <dbReference type="ARBA" id="ARBA00022737"/>
    </source>
</evidence>
<dbReference type="Proteomes" id="UP001055712">
    <property type="component" value="Unassembled WGS sequence"/>
</dbReference>
<dbReference type="GO" id="GO:0005509">
    <property type="term" value="F:calcium ion binding"/>
    <property type="evidence" value="ECO:0007669"/>
    <property type="project" value="InterPro"/>
</dbReference>
<comment type="subcellular location">
    <subcellularLocation>
        <location evidence="1">Mitochondrion inner membrane</location>
    </subcellularLocation>
    <subcellularLocation>
        <location evidence="2">Mitochondrion intermembrane space</location>
    </subcellularLocation>
</comment>
<evidence type="ECO:0000256" key="5">
    <source>
        <dbReference type="ARBA" id="ARBA00022723"/>
    </source>
</evidence>
<dbReference type="InterPro" id="IPR039800">
    <property type="entry name" value="MICU1/2/3"/>
</dbReference>
<comment type="caution">
    <text evidence="16">The sequence shown here is derived from an EMBL/GenBank/DDBJ whole genome shotgun (WGS) entry which is preliminary data.</text>
</comment>
<dbReference type="PROSITE" id="PS00018">
    <property type="entry name" value="EF_HAND_1"/>
    <property type="match status" value="1"/>
</dbReference>
<dbReference type="AlphaFoldDB" id="A0A9D4YU23"/>
<keyword evidence="3" id="KW-0813">Transport</keyword>
<evidence type="ECO:0000259" key="15">
    <source>
        <dbReference type="PROSITE" id="PS50222"/>
    </source>
</evidence>
<dbReference type="CDD" id="cd00051">
    <property type="entry name" value="EFh"/>
    <property type="match status" value="1"/>
</dbReference>
<evidence type="ECO:0000256" key="9">
    <source>
        <dbReference type="ARBA" id="ARBA00022946"/>
    </source>
</evidence>
<evidence type="ECO:0000256" key="12">
    <source>
        <dbReference type="ARBA" id="ARBA00023136"/>
    </source>
</evidence>
<dbReference type="InterPro" id="IPR011992">
    <property type="entry name" value="EF-hand-dom_pair"/>
</dbReference>
<evidence type="ECO:0000256" key="11">
    <source>
        <dbReference type="ARBA" id="ARBA00023128"/>
    </source>
</evidence>
<dbReference type="GO" id="GO:0036444">
    <property type="term" value="P:calcium import into the mitochondrion"/>
    <property type="evidence" value="ECO:0007669"/>
    <property type="project" value="TreeGrafter"/>
</dbReference>
<accession>A0A9D4YU23</accession>
<dbReference type="PANTHER" id="PTHR12294:SF1">
    <property type="entry name" value="CALCIUM UPTAKE PROTEIN 1, MITOCHONDRIAL"/>
    <property type="match status" value="1"/>
</dbReference>
<keyword evidence="11" id="KW-0496">Mitochondrion</keyword>
<feature type="region of interest" description="Disordered" evidence="14">
    <location>
        <begin position="157"/>
        <end position="177"/>
    </location>
</feature>
<evidence type="ECO:0000256" key="2">
    <source>
        <dbReference type="ARBA" id="ARBA00004569"/>
    </source>
</evidence>
<keyword evidence="12" id="KW-0472">Membrane</keyword>
<protein>
    <recommendedName>
        <fullName evidence="15">EF-hand domain-containing protein</fullName>
    </recommendedName>
</protein>
<reference evidence="16" key="1">
    <citation type="journal article" date="2019" name="Plant J.">
        <title>Chlorella vulgaris genome assembly and annotation reveals the molecular basis for metabolic acclimation to high light conditions.</title>
        <authorList>
            <person name="Cecchin M."/>
            <person name="Marcolungo L."/>
            <person name="Rossato M."/>
            <person name="Girolomoni L."/>
            <person name="Cosentino E."/>
            <person name="Cuine S."/>
            <person name="Li-Beisson Y."/>
            <person name="Delledonne M."/>
            <person name="Ballottari M."/>
        </authorList>
    </citation>
    <scope>NUCLEOTIDE SEQUENCE</scope>
    <source>
        <strain evidence="16">211/11P</strain>
    </source>
</reference>
<dbReference type="EMBL" id="SIDB01000011">
    <property type="protein sequence ID" value="KAI3425867.1"/>
    <property type="molecule type" value="Genomic_DNA"/>
</dbReference>
<evidence type="ECO:0000256" key="10">
    <source>
        <dbReference type="ARBA" id="ARBA00023065"/>
    </source>
</evidence>
<evidence type="ECO:0000256" key="4">
    <source>
        <dbReference type="ARBA" id="ARBA00022568"/>
    </source>
</evidence>
<evidence type="ECO:0000256" key="1">
    <source>
        <dbReference type="ARBA" id="ARBA00004273"/>
    </source>
</evidence>
<evidence type="ECO:0000256" key="8">
    <source>
        <dbReference type="ARBA" id="ARBA00022837"/>
    </source>
</evidence>
<organism evidence="16 17">
    <name type="scientific">Chlorella vulgaris</name>
    <name type="common">Green alga</name>
    <dbReference type="NCBI Taxonomy" id="3077"/>
    <lineage>
        <taxon>Eukaryota</taxon>
        <taxon>Viridiplantae</taxon>
        <taxon>Chlorophyta</taxon>
        <taxon>core chlorophytes</taxon>
        <taxon>Trebouxiophyceae</taxon>
        <taxon>Chlorellales</taxon>
        <taxon>Chlorellaceae</taxon>
        <taxon>Chlorella clade</taxon>
        <taxon>Chlorella</taxon>
    </lineage>
</organism>
<dbReference type="Gene3D" id="1.10.238.10">
    <property type="entry name" value="EF-hand"/>
    <property type="match status" value="1"/>
</dbReference>
<dbReference type="PANTHER" id="PTHR12294">
    <property type="entry name" value="EF HAND DOMAIN FAMILY A1,A2-RELATED"/>
    <property type="match status" value="1"/>
</dbReference>
<keyword evidence="5" id="KW-0479">Metal-binding</keyword>
<evidence type="ECO:0000256" key="13">
    <source>
        <dbReference type="ARBA" id="ARBA00038333"/>
    </source>
</evidence>
<dbReference type="PROSITE" id="PS50222">
    <property type="entry name" value="EF_HAND_2"/>
    <property type="match status" value="1"/>
</dbReference>
<dbReference type="GO" id="GO:0051560">
    <property type="term" value="P:mitochondrial calcium ion homeostasis"/>
    <property type="evidence" value="ECO:0007669"/>
    <property type="project" value="TreeGrafter"/>
</dbReference>
<name>A0A9D4YU23_CHLVU</name>